<protein>
    <submittedName>
        <fullName evidence="6">Xaa-Pro aminopeptidase 1</fullName>
    </submittedName>
</protein>
<dbReference type="Pfam" id="PF01321">
    <property type="entry name" value="Creatinase_N"/>
    <property type="match status" value="1"/>
</dbReference>
<dbReference type="InterPro" id="IPR029149">
    <property type="entry name" value="Creatin/AminoP/Spt16_N"/>
</dbReference>
<evidence type="ECO:0000259" key="4">
    <source>
        <dbReference type="Pfam" id="PF16188"/>
    </source>
</evidence>
<proteinExistence type="inferred from homology"/>
<dbReference type="InterPro" id="IPR050422">
    <property type="entry name" value="X-Pro_aminopeptidase_P"/>
</dbReference>
<dbReference type="InterPro" id="IPR000587">
    <property type="entry name" value="Creatinase_N"/>
</dbReference>
<dbReference type="Gene3D" id="3.90.230.10">
    <property type="entry name" value="Creatinase/methionine aminopeptidase superfamily"/>
    <property type="match status" value="1"/>
</dbReference>
<organism evidence="5 6">
    <name type="scientific">Galendromus occidentalis</name>
    <name type="common">western predatory mite</name>
    <dbReference type="NCBI Taxonomy" id="34638"/>
    <lineage>
        <taxon>Eukaryota</taxon>
        <taxon>Metazoa</taxon>
        <taxon>Ecdysozoa</taxon>
        <taxon>Arthropoda</taxon>
        <taxon>Chelicerata</taxon>
        <taxon>Arachnida</taxon>
        <taxon>Acari</taxon>
        <taxon>Parasitiformes</taxon>
        <taxon>Mesostigmata</taxon>
        <taxon>Gamasina</taxon>
        <taxon>Phytoseioidea</taxon>
        <taxon>Phytoseiidae</taxon>
        <taxon>Typhlodrominae</taxon>
        <taxon>Galendromus</taxon>
    </lineage>
</organism>
<dbReference type="CDD" id="cd01085">
    <property type="entry name" value="APP"/>
    <property type="match status" value="1"/>
</dbReference>
<dbReference type="PANTHER" id="PTHR43763:SF20">
    <property type="entry name" value="XAA-PRO AMINOPEPTIDASE APEPP"/>
    <property type="match status" value="1"/>
</dbReference>
<accession>A0AAJ7L4U7</accession>
<dbReference type="Pfam" id="PF16188">
    <property type="entry name" value="Peptidase_M24_C"/>
    <property type="match status" value="1"/>
</dbReference>
<dbReference type="FunFam" id="3.40.350.10:FF:000001">
    <property type="entry name" value="Putative xaa-Pro aminopeptidase 1"/>
    <property type="match status" value="1"/>
</dbReference>
<keyword evidence="6" id="KW-0645">Protease</keyword>
<evidence type="ECO:0000313" key="6">
    <source>
        <dbReference type="RefSeq" id="XP_018494166.1"/>
    </source>
</evidence>
<dbReference type="RefSeq" id="XP_018494166.1">
    <property type="nucleotide sequence ID" value="XM_018638650.1"/>
</dbReference>
<dbReference type="GeneID" id="100909157"/>
<name>A0AAJ7L4U7_9ACAR</name>
<dbReference type="Pfam" id="PF16189">
    <property type="entry name" value="Creatinase_N_2"/>
    <property type="match status" value="1"/>
</dbReference>
<keyword evidence="5" id="KW-1185">Reference proteome</keyword>
<dbReference type="InterPro" id="IPR033740">
    <property type="entry name" value="Pept_M24B"/>
</dbReference>
<dbReference type="AlphaFoldDB" id="A0AAJ7L4U7"/>
<dbReference type="KEGG" id="goe:100909157"/>
<dbReference type="InterPro" id="IPR032416">
    <property type="entry name" value="Peptidase_M24_C"/>
</dbReference>
<comment type="similarity">
    <text evidence="1">Belongs to the peptidase M24B family.</text>
</comment>
<dbReference type="PANTHER" id="PTHR43763">
    <property type="entry name" value="XAA-PRO AMINOPEPTIDASE 1"/>
    <property type="match status" value="1"/>
</dbReference>
<dbReference type="CTD" id="35029"/>
<dbReference type="FunFam" id="3.90.230.10:FF:000004">
    <property type="entry name" value="xaa-Pro aminopeptidase 1 isoform X1"/>
    <property type="match status" value="1"/>
</dbReference>
<dbReference type="SUPFAM" id="SSF55920">
    <property type="entry name" value="Creatinase/aminopeptidase"/>
    <property type="match status" value="1"/>
</dbReference>
<dbReference type="Pfam" id="PF00557">
    <property type="entry name" value="Peptidase_M24"/>
    <property type="match status" value="1"/>
</dbReference>
<reference evidence="6" key="1">
    <citation type="submission" date="2025-08" db="UniProtKB">
        <authorList>
            <consortium name="RefSeq"/>
        </authorList>
    </citation>
    <scope>IDENTIFICATION</scope>
</reference>
<evidence type="ECO:0000313" key="5">
    <source>
        <dbReference type="Proteomes" id="UP000694867"/>
    </source>
</evidence>
<keyword evidence="6" id="KW-0031">Aminopeptidase</keyword>
<dbReference type="Gene3D" id="3.40.350.10">
    <property type="entry name" value="Creatinase/prolidase N-terminal domain"/>
    <property type="match status" value="2"/>
</dbReference>
<feature type="domain" description="Peptidase M24" evidence="2">
    <location>
        <begin position="330"/>
        <end position="542"/>
    </location>
</feature>
<evidence type="ECO:0000259" key="2">
    <source>
        <dbReference type="Pfam" id="PF00557"/>
    </source>
</evidence>
<dbReference type="GO" id="GO:0070006">
    <property type="term" value="F:metalloaminopeptidase activity"/>
    <property type="evidence" value="ECO:0007669"/>
    <property type="project" value="InterPro"/>
</dbReference>
<dbReference type="InterPro" id="IPR000994">
    <property type="entry name" value="Pept_M24"/>
</dbReference>
<dbReference type="SUPFAM" id="SSF53092">
    <property type="entry name" value="Creatinase/prolidase N-terminal domain"/>
    <property type="match status" value="1"/>
</dbReference>
<dbReference type="Proteomes" id="UP000694867">
    <property type="component" value="Unplaced"/>
</dbReference>
<gene>
    <name evidence="6" type="primary">LOC100909157</name>
</gene>
<evidence type="ECO:0000259" key="3">
    <source>
        <dbReference type="Pfam" id="PF01321"/>
    </source>
</evidence>
<dbReference type="InterPro" id="IPR036005">
    <property type="entry name" value="Creatinase/aminopeptidase-like"/>
</dbReference>
<feature type="domain" description="Creatinase N-terminal" evidence="3">
    <location>
        <begin position="10"/>
        <end position="145"/>
    </location>
</feature>
<feature type="domain" description="Peptidase M24 C-terminal" evidence="4">
    <location>
        <begin position="558"/>
        <end position="622"/>
    </location>
</feature>
<sequence length="623" mass="70035">MAMRSSVSVLKRLRALMKVQPEGISAYIIPHSDAHMNEYISSNDARLEFLSGFTGSCGTAIITEEHAALWTDGRYHSQAEKQLGQQWTLMKEGLSETLEPHQWLSKVLPAKGKVGVDSLLISYSKWTELSRKLGSAGHKLVPVSQNLVDSVWDDRPPSSETPVEVLPVVYTGRTWQEKLSDVRQDMKEKNAQALIVTALDETAWLFNLRGGDIEFNPVFFAYAVITMKSAHLFVDENKITAGLEKHLTLSENQSPKNSMDTNCGNGSVDIQPYWMFKDFLTMFMQQQSGRIWVSPSSSYGIVSSIPEERRLLEESPIQLRKAVKNPIEIEGMKKAHVRDAVALIEFLDWMEKEVPKGGVTEISAADKLESLRRQQSDYVGLSFATISASGPNAAVIHYKPSRESDRPVTTDEIYLVDSGGQYRDGTTDVTRTVHFGVPTDKERECYTRVVKGAIALSTTKFPRLTKGNMIDTLARKSLWDVGLDYMHGTGHGVGAYLNVHEGPFSISFKENPKDPGLREGMFTSIEPGYYEDSSFGIRLENIAQIVFADTKYQFKQKQFLTFETITLVPVQKKLLNPTMLTEAEIEWLNTYHEQCRLVVGQVLEDEGKESVLQWLMRETQPLG</sequence>
<keyword evidence="6" id="KW-0378">Hydrolase</keyword>
<evidence type="ECO:0000256" key="1">
    <source>
        <dbReference type="ARBA" id="ARBA00008766"/>
    </source>
</evidence>